<dbReference type="EMBL" id="KI964540">
    <property type="protein sequence ID" value="EUC38833.1"/>
    <property type="molecule type" value="Genomic_DNA"/>
</dbReference>
<proteinExistence type="predicted"/>
<keyword evidence="3" id="KW-1185">Reference proteome</keyword>
<dbReference type="HOGENOM" id="CLU_3037820_0_0_1"/>
<evidence type="ECO:0000313" key="2">
    <source>
        <dbReference type="EMBL" id="EUC38833.1"/>
    </source>
</evidence>
<protein>
    <submittedName>
        <fullName evidence="2">Uncharacterized protein</fullName>
    </submittedName>
</protein>
<dbReference type="RefSeq" id="XP_007706946.1">
    <property type="nucleotide sequence ID" value="XM_007708756.1"/>
</dbReference>
<feature type="non-terminal residue" evidence="2">
    <location>
        <position position="1"/>
    </location>
</feature>
<gene>
    <name evidence="2" type="ORF">COCCADRAFT_82165</name>
</gene>
<dbReference type="AlphaFoldDB" id="W6YMW6"/>
<accession>W6YMW6</accession>
<evidence type="ECO:0000313" key="3">
    <source>
        <dbReference type="Proteomes" id="UP000053841"/>
    </source>
</evidence>
<reference evidence="2 3" key="1">
    <citation type="journal article" date="2013" name="PLoS Genet.">
        <title>Comparative genome structure, secondary metabolite, and effector coding capacity across Cochliobolus pathogens.</title>
        <authorList>
            <person name="Condon B.J."/>
            <person name="Leng Y."/>
            <person name="Wu D."/>
            <person name="Bushley K.E."/>
            <person name="Ohm R.A."/>
            <person name="Otillar R."/>
            <person name="Martin J."/>
            <person name="Schackwitz W."/>
            <person name="Grimwood J."/>
            <person name="MohdZainudin N."/>
            <person name="Xue C."/>
            <person name="Wang R."/>
            <person name="Manning V.A."/>
            <person name="Dhillon B."/>
            <person name="Tu Z.J."/>
            <person name="Steffenson B.J."/>
            <person name="Salamov A."/>
            <person name="Sun H."/>
            <person name="Lowry S."/>
            <person name="LaButti K."/>
            <person name="Han J."/>
            <person name="Copeland A."/>
            <person name="Lindquist E."/>
            <person name="Barry K."/>
            <person name="Schmutz J."/>
            <person name="Baker S.E."/>
            <person name="Ciuffetti L.M."/>
            <person name="Grigoriev I.V."/>
            <person name="Zhong S."/>
            <person name="Turgeon B.G."/>
        </authorList>
    </citation>
    <scope>NUCLEOTIDE SEQUENCE [LARGE SCALE GENOMIC DNA]</scope>
    <source>
        <strain evidence="2 3">26-R-13</strain>
    </source>
</reference>
<sequence>LEDLHANYEKLISRIHTFTYRNRASDNTVAAPVPEPSSDTPHQSATVAGQRGGGE</sequence>
<feature type="region of interest" description="Disordered" evidence="1">
    <location>
        <begin position="23"/>
        <end position="55"/>
    </location>
</feature>
<evidence type="ECO:0000256" key="1">
    <source>
        <dbReference type="SAM" id="MobiDB-lite"/>
    </source>
</evidence>
<dbReference type="KEGG" id="bze:COCCADRAFT_82165"/>
<dbReference type="Proteomes" id="UP000053841">
    <property type="component" value="Unassembled WGS sequence"/>
</dbReference>
<organism evidence="2 3">
    <name type="scientific">Cochliobolus carbonum (strain 26-R-13)</name>
    <name type="common">Maize leaf spot fungus</name>
    <name type="synonym">Bipolaris zeicola</name>
    <dbReference type="NCBI Taxonomy" id="930089"/>
    <lineage>
        <taxon>Eukaryota</taxon>
        <taxon>Fungi</taxon>
        <taxon>Dikarya</taxon>
        <taxon>Ascomycota</taxon>
        <taxon>Pezizomycotina</taxon>
        <taxon>Dothideomycetes</taxon>
        <taxon>Pleosporomycetidae</taxon>
        <taxon>Pleosporales</taxon>
        <taxon>Pleosporineae</taxon>
        <taxon>Pleosporaceae</taxon>
        <taxon>Bipolaris</taxon>
    </lineage>
</organism>
<name>W6YMW6_COCC2</name>
<dbReference type="GeneID" id="19151321"/>
<feature type="compositionally biased region" description="Polar residues" evidence="1">
    <location>
        <begin position="37"/>
        <end position="47"/>
    </location>
</feature>